<name>A0A345XTG7_9ACTN</name>
<feature type="transmembrane region" description="Helical" evidence="1">
    <location>
        <begin position="70"/>
        <end position="92"/>
    </location>
</feature>
<evidence type="ECO:0000256" key="1">
    <source>
        <dbReference type="SAM" id="Phobius"/>
    </source>
</evidence>
<dbReference type="EMBL" id="CP031320">
    <property type="protein sequence ID" value="AXK34933.1"/>
    <property type="molecule type" value="Genomic_DNA"/>
</dbReference>
<protein>
    <submittedName>
        <fullName evidence="2">Uncharacterized protein</fullName>
    </submittedName>
</protein>
<gene>
    <name evidence="2" type="ORF">DVA86_22110</name>
</gene>
<feature type="transmembrane region" description="Helical" evidence="1">
    <location>
        <begin position="16"/>
        <end position="37"/>
    </location>
</feature>
<dbReference type="KEGG" id="sarm:DVA86_22110"/>
<sequence length="98" mass="10738">MSTAARRSGTHQAAAAVRLVADLVAGIIALWVLLYLLDANPSNDLVSTAHDAARWLAAWSHDLFSFSRDWLRVVVNYGVAAVVYLLVGHAVATRIRRR</sequence>
<proteinExistence type="predicted"/>
<dbReference type="RefSeq" id="WP_208880736.1">
    <property type="nucleotide sequence ID" value="NZ_CP031320.1"/>
</dbReference>
<keyword evidence="3" id="KW-1185">Reference proteome</keyword>
<accession>A0A345XTG7</accession>
<keyword evidence="1" id="KW-0812">Transmembrane</keyword>
<evidence type="ECO:0000313" key="3">
    <source>
        <dbReference type="Proteomes" id="UP000254425"/>
    </source>
</evidence>
<organism evidence="2 3">
    <name type="scientific">Streptomyces armeniacus</name>
    <dbReference type="NCBI Taxonomy" id="83291"/>
    <lineage>
        <taxon>Bacteria</taxon>
        <taxon>Bacillati</taxon>
        <taxon>Actinomycetota</taxon>
        <taxon>Actinomycetes</taxon>
        <taxon>Kitasatosporales</taxon>
        <taxon>Streptomycetaceae</taxon>
        <taxon>Streptomyces</taxon>
    </lineage>
</organism>
<keyword evidence="1" id="KW-0472">Membrane</keyword>
<evidence type="ECO:0000313" key="2">
    <source>
        <dbReference type="EMBL" id="AXK34933.1"/>
    </source>
</evidence>
<dbReference type="Proteomes" id="UP000254425">
    <property type="component" value="Chromosome"/>
</dbReference>
<dbReference type="AlphaFoldDB" id="A0A345XTG7"/>
<reference evidence="2 3" key="1">
    <citation type="submission" date="2018-07" db="EMBL/GenBank/DDBJ databases">
        <title>Draft genome of the type strain Streptomyces armeniacus ATCC 15676.</title>
        <authorList>
            <person name="Labana P."/>
            <person name="Gosse J.T."/>
            <person name="Boddy C.N."/>
        </authorList>
    </citation>
    <scope>NUCLEOTIDE SEQUENCE [LARGE SCALE GENOMIC DNA]</scope>
    <source>
        <strain evidence="2 3">ATCC 15676</strain>
    </source>
</reference>
<keyword evidence="1" id="KW-1133">Transmembrane helix</keyword>